<evidence type="ECO:0008006" key="5">
    <source>
        <dbReference type="Google" id="ProtNLM"/>
    </source>
</evidence>
<sequence>MAPALAHVRRRHKVALATLASIVSVISPGGNLIFEAGVGPLTSPQPGHPLCSRICGAEGAPLQSVEKKVVEQEDEADIEDDEDDDYEDRETLRLSRRPKRSVRSLKTTARRNVLQHPAAAAALGLTLMLVGVSVGAGVMSVLQRRQQKEKPVVDPNIKEAVKVLDPAQMQKVVVDKGAIQEGDSLRQLKAALNIVAGTLVSGFVLRLMSAYKAPFMYTSMLDAGTRAVLQNLTASSPLMTTVQHALLAMGSSALTQYFGIMYFLAVPLALIAMQQLGTRWFKAVPTKDREKLGDLFVFTAHHMKHALQREAKDDIEGKEAVVKRYFRTMKKEAIQRKLYDRGAEKALLRAQADLISEIKKKKEVEDCLEYAQMQFMNYIGVKFSSKQSLP</sequence>
<keyword evidence="2" id="KW-1133">Transmembrane helix</keyword>
<dbReference type="Proteomes" id="UP000224006">
    <property type="component" value="Chromosome IX"/>
</dbReference>
<dbReference type="RefSeq" id="XP_029216795.1">
    <property type="nucleotide sequence ID" value="XM_029360128.1"/>
</dbReference>
<proteinExistence type="predicted"/>
<dbReference type="AlphaFoldDB" id="A0A2A9MA24"/>
<dbReference type="KEGG" id="bbes:BESB_013980"/>
<comment type="caution">
    <text evidence="3">The sequence shown here is derived from an EMBL/GenBank/DDBJ whole genome shotgun (WGS) entry which is preliminary data.</text>
</comment>
<feature type="transmembrane region" description="Helical" evidence="2">
    <location>
        <begin position="118"/>
        <end position="142"/>
    </location>
</feature>
<keyword evidence="2" id="KW-0472">Membrane</keyword>
<dbReference type="GeneID" id="40306460"/>
<gene>
    <name evidence="3" type="ORF">BESB_013980</name>
</gene>
<feature type="transmembrane region" description="Helical" evidence="2">
    <location>
        <begin position="254"/>
        <end position="273"/>
    </location>
</feature>
<keyword evidence="4" id="KW-1185">Reference proteome</keyword>
<feature type="transmembrane region" description="Helical" evidence="2">
    <location>
        <begin position="14"/>
        <end position="34"/>
    </location>
</feature>
<reference evidence="3 4" key="1">
    <citation type="submission" date="2017-09" db="EMBL/GenBank/DDBJ databases">
        <title>Genome sequencing of Besnoitia besnoiti strain Bb-Ger1.</title>
        <authorList>
            <person name="Schares G."/>
            <person name="Venepally P."/>
            <person name="Lorenzi H.A."/>
        </authorList>
    </citation>
    <scope>NUCLEOTIDE SEQUENCE [LARGE SCALE GENOMIC DNA]</scope>
    <source>
        <strain evidence="3 4">Bb-Ger1</strain>
    </source>
</reference>
<evidence type="ECO:0000313" key="3">
    <source>
        <dbReference type="EMBL" id="PFH32786.1"/>
    </source>
</evidence>
<keyword evidence="2" id="KW-0812">Transmembrane</keyword>
<protein>
    <recommendedName>
        <fullName evidence="5">Transmembrane protein</fullName>
    </recommendedName>
</protein>
<feature type="region of interest" description="Disordered" evidence="1">
    <location>
        <begin position="68"/>
        <end position="100"/>
    </location>
</feature>
<feature type="transmembrane region" description="Helical" evidence="2">
    <location>
        <begin position="190"/>
        <end position="211"/>
    </location>
</feature>
<name>A0A2A9MA24_BESBE</name>
<dbReference type="EMBL" id="NWUJ01000010">
    <property type="protein sequence ID" value="PFH32786.1"/>
    <property type="molecule type" value="Genomic_DNA"/>
</dbReference>
<accession>A0A2A9MA24</accession>
<organism evidence="3 4">
    <name type="scientific">Besnoitia besnoiti</name>
    <name type="common">Apicomplexan protozoan</name>
    <dbReference type="NCBI Taxonomy" id="94643"/>
    <lineage>
        <taxon>Eukaryota</taxon>
        <taxon>Sar</taxon>
        <taxon>Alveolata</taxon>
        <taxon>Apicomplexa</taxon>
        <taxon>Conoidasida</taxon>
        <taxon>Coccidia</taxon>
        <taxon>Eucoccidiorida</taxon>
        <taxon>Eimeriorina</taxon>
        <taxon>Sarcocystidae</taxon>
        <taxon>Besnoitia</taxon>
    </lineage>
</organism>
<feature type="compositionally biased region" description="Acidic residues" evidence="1">
    <location>
        <begin position="72"/>
        <end position="88"/>
    </location>
</feature>
<dbReference type="VEuPathDB" id="ToxoDB:BESB_013980"/>
<evidence type="ECO:0000313" key="4">
    <source>
        <dbReference type="Proteomes" id="UP000224006"/>
    </source>
</evidence>
<evidence type="ECO:0000256" key="2">
    <source>
        <dbReference type="SAM" id="Phobius"/>
    </source>
</evidence>
<evidence type="ECO:0000256" key="1">
    <source>
        <dbReference type="SAM" id="MobiDB-lite"/>
    </source>
</evidence>